<organism evidence="2 3">
    <name type="scientific">Nonomuraea wenchangensis</name>
    <dbReference type="NCBI Taxonomy" id="568860"/>
    <lineage>
        <taxon>Bacteria</taxon>
        <taxon>Bacillati</taxon>
        <taxon>Actinomycetota</taxon>
        <taxon>Actinomycetes</taxon>
        <taxon>Streptosporangiales</taxon>
        <taxon>Streptosporangiaceae</taxon>
        <taxon>Nonomuraea</taxon>
    </lineage>
</organism>
<feature type="domain" description="Glyoxalase-like" evidence="1">
    <location>
        <begin position="10"/>
        <end position="112"/>
    </location>
</feature>
<dbReference type="Gene3D" id="3.10.180.10">
    <property type="entry name" value="2,3-Dihydroxybiphenyl 1,2-Dioxygenase, domain 1"/>
    <property type="match status" value="1"/>
</dbReference>
<dbReference type="SUPFAM" id="SSF54593">
    <property type="entry name" value="Glyoxalase/Bleomycin resistance protein/Dihydroxybiphenyl dioxygenase"/>
    <property type="match status" value="1"/>
</dbReference>
<dbReference type="PANTHER" id="PTHR35908:SF1">
    <property type="entry name" value="CONSERVED PROTEIN"/>
    <property type="match status" value="1"/>
</dbReference>
<dbReference type="CDD" id="cd06587">
    <property type="entry name" value="VOC"/>
    <property type="match status" value="1"/>
</dbReference>
<name>A0A1I0FJM7_9ACTN</name>
<dbReference type="AlphaFoldDB" id="A0A1I0FJM7"/>
<dbReference type="OrthoDB" id="3212826at2"/>
<dbReference type="PANTHER" id="PTHR35908">
    <property type="entry name" value="HYPOTHETICAL FUSION PROTEIN"/>
    <property type="match status" value="1"/>
</dbReference>
<keyword evidence="3" id="KW-1185">Reference proteome</keyword>
<dbReference type="Proteomes" id="UP000199361">
    <property type="component" value="Unassembled WGS sequence"/>
</dbReference>
<reference evidence="2 3" key="1">
    <citation type="submission" date="2016-10" db="EMBL/GenBank/DDBJ databases">
        <authorList>
            <person name="de Groot N.N."/>
        </authorList>
    </citation>
    <scope>NUCLEOTIDE SEQUENCE [LARGE SCALE GENOMIC DNA]</scope>
    <source>
        <strain evidence="2 3">CGMCC 4.5598</strain>
    </source>
</reference>
<dbReference type="InterPro" id="IPR041581">
    <property type="entry name" value="Glyoxalase_6"/>
</dbReference>
<gene>
    <name evidence="2" type="ORF">SAMN05421811_103476</name>
</gene>
<dbReference type="InterPro" id="IPR029068">
    <property type="entry name" value="Glyas_Bleomycin-R_OHBP_Dase"/>
</dbReference>
<evidence type="ECO:0000313" key="2">
    <source>
        <dbReference type="EMBL" id="SET57745.1"/>
    </source>
</evidence>
<proteinExistence type="predicted"/>
<dbReference type="STRING" id="568860.SAMN05421811_103476"/>
<evidence type="ECO:0000313" key="3">
    <source>
        <dbReference type="Proteomes" id="UP000199361"/>
    </source>
</evidence>
<evidence type="ECO:0000259" key="1">
    <source>
        <dbReference type="Pfam" id="PF18029"/>
    </source>
</evidence>
<accession>A0A1I0FJM7</accession>
<dbReference type="RefSeq" id="WP_091080682.1">
    <property type="nucleotide sequence ID" value="NZ_FOHX01000003.1"/>
</dbReference>
<dbReference type="Pfam" id="PF18029">
    <property type="entry name" value="Glyoxalase_6"/>
    <property type="match status" value="1"/>
</dbReference>
<sequence length="129" mass="14764">MTHYSRLHKVVIDVPEGDHDKELTFWQEATGQTLTPFQRYPEYHGAFLSGDVFALLIQRLGTGPARVHLDIHTDDLEAETARLEALGARRLRLVNDHWWVMEDPAGLPFCVIPQPPGSLNEHNAQRWDD</sequence>
<dbReference type="EMBL" id="FOHX01000003">
    <property type="protein sequence ID" value="SET57745.1"/>
    <property type="molecule type" value="Genomic_DNA"/>
</dbReference>
<protein>
    <recommendedName>
        <fullName evidence="1">Glyoxalase-like domain-containing protein</fullName>
    </recommendedName>
</protein>